<dbReference type="PANTHER" id="PTHR21053">
    <property type="entry name" value="TRANSCRIPTION ELONGATION FACTOR, MITOCHONDRIAL"/>
    <property type="match status" value="1"/>
</dbReference>
<evidence type="ECO:0000313" key="2">
    <source>
        <dbReference type="Proteomes" id="UP000410492"/>
    </source>
</evidence>
<organism evidence="1 2">
    <name type="scientific">Callosobruchus maculatus</name>
    <name type="common">Southern cowpea weevil</name>
    <name type="synonym">Pulse bruchid</name>
    <dbReference type="NCBI Taxonomy" id="64391"/>
    <lineage>
        <taxon>Eukaryota</taxon>
        <taxon>Metazoa</taxon>
        <taxon>Ecdysozoa</taxon>
        <taxon>Arthropoda</taxon>
        <taxon>Hexapoda</taxon>
        <taxon>Insecta</taxon>
        <taxon>Pterygota</taxon>
        <taxon>Neoptera</taxon>
        <taxon>Endopterygota</taxon>
        <taxon>Coleoptera</taxon>
        <taxon>Polyphaga</taxon>
        <taxon>Cucujiformia</taxon>
        <taxon>Chrysomeloidea</taxon>
        <taxon>Chrysomelidae</taxon>
        <taxon>Bruchinae</taxon>
        <taxon>Bruchini</taxon>
        <taxon>Callosobruchus</taxon>
    </lineage>
</organism>
<proteinExistence type="predicted"/>
<dbReference type="Proteomes" id="UP000410492">
    <property type="component" value="Unassembled WGS sequence"/>
</dbReference>
<dbReference type="AlphaFoldDB" id="A0A653DFI5"/>
<accession>A0A653DFI5</accession>
<dbReference type="GO" id="GO:0030337">
    <property type="term" value="F:DNA polymerase processivity factor activity"/>
    <property type="evidence" value="ECO:0007669"/>
    <property type="project" value="TreeGrafter"/>
</dbReference>
<protein>
    <submittedName>
        <fullName evidence="1">Uncharacterized protein</fullName>
    </submittedName>
</protein>
<dbReference type="InterPro" id="IPR039150">
    <property type="entry name" value="TEFM"/>
</dbReference>
<reference evidence="1 2" key="1">
    <citation type="submission" date="2019-01" db="EMBL/GenBank/DDBJ databases">
        <authorList>
            <person name="Sayadi A."/>
        </authorList>
    </citation>
    <scope>NUCLEOTIDE SEQUENCE [LARGE SCALE GENOMIC DNA]</scope>
</reference>
<name>A0A653DFI5_CALMS</name>
<dbReference type="OrthoDB" id="5949570at2759"/>
<dbReference type="PANTHER" id="PTHR21053:SF2">
    <property type="entry name" value="TRANSCRIPTION ELONGATION FACTOR, MITOCHONDRIAL"/>
    <property type="match status" value="1"/>
</dbReference>
<evidence type="ECO:0000313" key="1">
    <source>
        <dbReference type="EMBL" id="VEN58301.1"/>
    </source>
</evidence>
<dbReference type="EMBL" id="CAACVG010011540">
    <property type="protein sequence ID" value="VEN58301.1"/>
    <property type="molecule type" value="Genomic_DNA"/>
</dbReference>
<dbReference type="GO" id="GO:0006392">
    <property type="term" value="P:transcription elongation by mitochondrial RNA polymerase"/>
    <property type="evidence" value="ECO:0007669"/>
    <property type="project" value="InterPro"/>
</dbReference>
<gene>
    <name evidence="1" type="ORF">CALMAC_LOCUS16694</name>
</gene>
<dbReference type="GO" id="GO:0042645">
    <property type="term" value="C:mitochondrial nucleoid"/>
    <property type="evidence" value="ECO:0007669"/>
    <property type="project" value="TreeGrafter"/>
</dbReference>
<sequence length="131" mass="14517">MLVALLNTSKRHNIALSLADNDSDHQAAIQNVVFFMKTMVPARLFKILVGFEKVSAIDKVTALILNGDSNEVPCSPIFVDNTMKRAFLSQTSVNKEVLSQSLMLVVSFMDLCVHQNPKCLARLLPQRVSKS</sequence>
<keyword evidence="2" id="KW-1185">Reference proteome</keyword>